<dbReference type="EMBL" id="BMNZ01000009">
    <property type="protein sequence ID" value="GGN07891.1"/>
    <property type="molecule type" value="Genomic_DNA"/>
</dbReference>
<dbReference type="PANTHER" id="PTHR35936:SF17">
    <property type="entry name" value="ARGININE-BINDING EXTRACELLULAR PROTEIN ARTP"/>
    <property type="match status" value="1"/>
</dbReference>
<evidence type="ECO:0000313" key="4">
    <source>
        <dbReference type="Proteomes" id="UP000623461"/>
    </source>
</evidence>
<keyword evidence="4" id="KW-1185">Reference proteome</keyword>
<dbReference type="InterPro" id="IPR001638">
    <property type="entry name" value="Solute-binding_3/MltF_N"/>
</dbReference>
<reference evidence="4" key="1">
    <citation type="journal article" date="2019" name="Int. J. Syst. Evol. Microbiol.">
        <title>The Global Catalogue of Microorganisms (GCM) 10K type strain sequencing project: providing services to taxonomists for standard genome sequencing and annotation.</title>
        <authorList>
            <consortium name="The Broad Institute Genomics Platform"/>
            <consortium name="The Broad Institute Genome Sequencing Center for Infectious Disease"/>
            <person name="Wu L."/>
            <person name="Ma J."/>
        </authorList>
    </citation>
    <scope>NUCLEOTIDE SEQUENCE [LARGE SCALE GENOMIC DNA]</scope>
    <source>
        <strain evidence="4">JCM 1365</strain>
    </source>
</reference>
<evidence type="ECO:0000256" key="1">
    <source>
        <dbReference type="ARBA" id="ARBA00022729"/>
    </source>
</evidence>
<keyword evidence="1" id="KW-0732">Signal</keyword>
<feature type="domain" description="Solute-binding protein family 3/N-terminal" evidence="2">
    <location>
        <begin position="37"/>
        <end position="244"/>
    </location>
</feature>
<gene>
    <name evidence="3" type="ORF">GCM10009721_39390</name>
</gene>
<organism evidence="3 4">
    <name type="scientific">Terrabacter tumescens</name>
    <dbReference type="NCBI Taxonomy" id="60443"/>
    <lineage>
        <taxon>Bacteria</taxon>
        <taxon>Bacillati</taxon>
        <taxon>Actinomycetota</taxon>
        <taxon>Actinomycetes</taxon>
        <taxon>Micrococcales</taxon>
        <taxon>Intrasporangiaceae</taxon>
        <taxon>Terrabacter</taxon>
    </lineage>
</organism>
<evidence type="ECO:0000313" key="3">
    <source>
        <dbReference type="EMBL" id="GGN07891.1"/>
    </source>
</evidence>
<protein>
    <submittedName>
        <fullName evidence="3">ABC transporter substrate-binding protein</fullName>
    </submittedName>
</protein>
<name>A0ABQ2IDH6_9MICO</name>
<dbReference type="Gene3D" id="3.40.190.10">
    <property type="entry name" value="Periplasmic binding protein-like II"/>
    <property type="match status" value="2"/>
</dbReference>
<accession>A0ABQ2IDH6</accession>
<dbReference type="SUPFAM" id="SSF53850">
    <property type="entry name" value="Periplasmic binding protein-like II"/>
    <property type="match status" value="1"/>
</dbReference>
<proteinExistence type="predicted"/>
<dbReference type="PANTHER" id="PTHR35936">
    <property type="entry name" value="MEMBRANE-BOUND LYTIC MUREIN TRANSGLYCOSYLASE F"/>
    <property type="match status" value="1"/>
</dbReference>
<evidence type="ECO:0000259" key="2">
    <source>
        <dbReference type="SMART" id="SM00062"/>
    </source>
</evidence>
<dbReference type="SMART" id="SM00062">
    <property type="entry name" value="PBPb"/>
    <property type="match status" value="1"/>
</dbReference>
<dbReference type="Proteomes" id="UP000623461">
    <property type="component" value="Unassembled WGS sequence"/>
</dbReference>
<comment type="caution">
    <text evidence="3">The sequence shown here is derived from an EMBL/GenBank/DDBJ whole genome shotgun (WGS) entry which is preliminary data.</text>
</comment>
<sequence>MPSGRVGSSPPWPPASYGVPMSADLTAIARDLAPTGALRASINLGNPVLAQGSPSEPSGVTVDIAREVARRLGVPVSFVCFDAARKSFEAMTSGEADLCFLAVDPARAGEVAFTAPYVVIEGVFVVPAGSPVRSAADVDREGVRVGVKDGSAYDLHLTRTLEHATVVRGDEGVDVFVAEGLEVGAGIREPVTAFVAGRDDLRLLDEPFMQIRQAVGTTRTRSAQTVDFLHDLVEELKASGFVADSLARSGQRGAAVAPPS</sequence>
<dbReference type="Pfam" id="PF00497">
    <property type="entry name" value="SBP_bac_3"/>
    <property type="match status" value="1"/>
</dbReference>